<protein>
    <submittedName>
        <fullName evidence="6">Amino acid adenylation domain-containing protein</fullName>
    </submittedName>
</protein>
<dbReference type="FunFam" id="3.40.50.12780:FF:000012">
    <property type="entry name" value="Non-ribosomal peptide synthetase"/>
    <property type="match status" value="1"/>
</dbReference>
<dbReference type="GO" id="GO:0031177">
    <property type="term" value="F:phosphopantetheine binding"/>
    <property type="evidence" value="ECO:0007669"/>
    <property type="project" value="InterPro"/>
</dbReference>
<dbReference type="InterPro" id="IPR045851">
    <property type="entry name" value="AMP-bd_C_sf"/>
</dbReference>
<dbReference type="SUPFAM" id="SSF56801">
    <property type="entry name" value="Acetyl-CoA synthetase-like"/>
    <property type="match status" value="3"/>
</dbReference>
<dbReference type="InterPro" id="IPR000873">
    <property type="entry name" value="AMP-dep_synth/lig_dom"/>
</dbReference>
<dbReference type="SUPFAM" id="SSF47336">
    <property type="entry name" value="ACP-like"/>
    <property type="match status" value="3"/>
</dbReference>
<feature type="domain" description="Carrier" evidence="5">
    <location>
        <begin position="3084"/>
        <end position="3159"/>
    </location>
</feature>
<dbReference type="CDD" id="cd05930">
    <property type="entry name" value="A_NRPS"/>
    <property type="match status" value="2"/>
</dbReference>
<feature type="domain" description="Carrier" evidence="5">
    <location>
        <begin position="2037"/>
        <end position="2112"/>
    </location>
</feature>
<dbReference type="NCBIfam" id="NF003417">
    <property type="entry name" value="PRK04813.1"/>
    <property type="match status" value="3"/>
</dbReference>
<dbReference type="FunFam" id="3.40.50.980:FF:000002">
    <property type="entry name" value="Enterobactin synthetase component F"/>
    <property type="match status" value="1"/>
</dbReference>
<dbReference type="FunFam" id="3.40.50.980:FF:000001">
    <property type="entry name" value="Non-ribosomal peptide synthetase"/>
    <property type="match status" value="1"/>
</dbReference>
<dbReference type="InterPro" id="IPR010071">
    <property type="entry name" value="AA_adenyl_dom"/>
</dbReference>
<reference evidence="7" key="1">
    <citation type="submission" date="2017-01" db="EMBL/GenBank/DDBJ databases">
        <authorList>
            <person name="Varghese N."/>
            <person name="Submissions S."/>
        </authorList>
    </citation>
    <scope>NUCLEOTIDE SEQUENCE [LARGE SCALE GENOMIC DNA]</scope>
    <source>
        <strain evidence="7">DSM 21054</strain>
    </source>
</reference>
<evidence type="ECO:0000313" key="7">
    <source>
        <dbReference type="Proteomes" id="UP000186917"/>
    </source>
</evidence>
<dbReference type="InterPro" id="IPR023213">
    <property type="entry name" value="CAT-like_dom_sf"/>
</dbReference>
<feature type="domain" description="Carrier" evidence="5">
    <location>
        <begin position="990"/>
        <end position="1065"/>
    </location>
</feature>
<dbReference type="SUPFAM" id="SSF52777">
    <property type="entry name" value="CoA-dependent acyltransferases"/>
    <property type="match status" value="6"/>
</dbReference>
<dbReference type="GO" id="GO:0005829">
    <property type="term" value="C:cytosol"/>
    <property type="evidence" value="ECO:0007669"/>
    <property type="project" value="TreeGrafter"/>
</dbReference>
<dbReference type="FunFam" id="1.10.1200.10:FF:000005">
    <property type="entry name" value="Nonribosomal peptide synthetase 1"/>
    <property type="match status" value="2"/>
</dbReference>
<dbReference type="Pfam" id="PF00668">
    <property type="entry name" value="Condensation"/>
    <property type="match status" value="3"/>
</dbReference>
<evidence type="ECO:0000313" key="6">
    <source>
        <dbReference type="EMBL" id="SIT34506.1"/>
    </source>
</evidence>
<evidence type="ECO:0000256" key="4">
    <source>
        <dbReference type="ARBA" id="ARBA00022553"/>
    </source>
</evidence>
<dbReference type="CDD" id="cd19543">
    <property type="entry name" value="DCL_NRPS"/>
    <property type="match status" value="1"/>
</dbReference>
<dbReference type="Gene3D" id="3.30.300.30">
    <property type="match status" value="3"/>
</dbReference>
<dbReference type="Pfam" id="PF00550">
    <property type="entry name" value="PP-binding"/>
    <property type="match status" value="3"/>
</dbReference>
<evidence type="ECO:0000256" key="2">
    <source>
        <dbReference type="ARBA" id="ARBA00006432"/>
    </source>
</evidence>
<evidence type="ECO:0000259" key="5">
    <source>
        <dbReference type="PROSITE" id="PS50075"/>
    </source>
</evidence>
<dbReference type="InterPro" id="IPR025110">
    <property type="entry name" value="AMP-bd_C"/>
</dbReference>
<dbReference type="GO" id="GO:0003824">
    <property type="term" value="F:catalytic activity"/>
    <property type="evidence" value="ECO:0007669"/>
    <property type="project" value="InterPro"/>
</dbReference>
<organism evidence="6 7">
    <name type="scientific">Filimonas lacunae</name>
    <dbReference type="NCBI Taxonomy" id="477680"/>
    <lineage>
        <taxon>Bacteria</taxon>
        <taxon>Pseudomonadati</taxon>
        <taxon>Bacteroidota</taxon>
        <taxon>Chitinophagia</taxon>
        <taxon>Chitinophagales</taxon>
        <taxon>Chitinophagaceae</taxon>
        <taxon>Filimonas</taxon>
    </lineage>
</organism>
<dbReference type="EMBL" id="FTOR01000017">
    <property type="protein sequence ID" value="SIT34506.1"/>
    <property type="molecule type" value="Genomic_DNA"/>
</dbReference>
<keyword evidence="4" id="KW-0597">Phosphoprotein</keyword>
<dbReference type="Gene3D" id="3.40.50.980">
    <property type="match status" value="6"/>
</dbReference>
<dbReference type="Pfam" id="PF00501">
    <property type="entry name" value="AMP-binding"/>
    <property type="match status" value="3"/>
</dbReference>
<accession>A0A173MEI5</accession>
<dbReference type="KEGG" id="fln:FLA_1939"/>
<dbReference type="CDD" id="cd19531">
    <property type="entry name" value="LCL_NRPS-like"/>
    <property type="match status" value="2"/>
</dbReference>
<dbReference type="GO" id="GO:0043041">
    <property type="term" value="P:amino acid activation for nonribosomal peptide biosynthetic process"/>
    <property type="evidence" value="ECO:0007669"/>
    <property type="project" value="TreeGrafter"/>
</dbReference>
<comment type="cofactor">
    <cofactor evidence="1">
        <name>pantetheine 4'-phosphate</name>
        <dbReference type="ChEBI" id="CHEBI:47942"/>
    </cofactor>
</comment>
<dbReference type="OrthoDB" id="9778383at2"/>
<dbReference type="Pfam" id="PF13193">
    <property type="entry name" value="AMP-binding_C"/>
    <property type="match status" value="2"/>
</dbReference>
<evidence type="ECO:0000256" key="3">
    <source>
        <dbReference type="ARBA" id="ARBA00022450"/>
    </source>
</evidence>
<dbReference type="Gene3D" id="2.30.38.10">
    <property type="entry name" value="Luciferase, Domain 3"/>
    <property type="match status" value="3"/>
</dbReference>
<dbReference type="InterPro" id="IPR020845">
    <property type="entry name" value="AMP-binding_CS"/>
</dbReference>
<dbReference type="PROSITE" id="PS00012">
    <property type="entry name" value="PHOSPHOPANTETHEINE"/>
    <property type="match status" value="1"/>
</dbReference>
<dbReference type="Gene3D" id="3.30.559.10">
    <property type="entry name" value="Chloramphenicol acetyltransferase-like domain"/>
    <property type="match status" value="3"/>
</dbReference>
<dbReference type="PROSITE" id="PS50075">
    <property type="entry name" value="CARRIER"/>
    <property type="match status" value="3"/>
</dbReference>
<sequence length="3177" mass="354508">MNTKENIQQIYPLTPMQEAMLFHTIFELSSDYFCQTAYRSRAPLNVKVLERSLDFLAGRHEILRTAFVYQQADRPLQIVLKQRKLGFDIIDYTHLPADAREQAVADFKLADVEKGFDLVKQPLFRLSLIQLADDEYEFVWSFHHIIMDGWCLSMLIQEWKQAYYGYLRHEEVALPAPVPYSRYLQWLGSQDQRASLDYWQQYLEGYDTVALVPPVPVSDKQQLRTVTRSVRATFDEETVQRINQLVQREHITMNAFFQSVWGILLARYNQVRDVVFGNVVAGRPVEVPGVETILGLFINTIPQRIRFDDTTTFRELVKQLHEHFTHHLSHQYCSLPEIQSRSALGKELLHHVFVFENYPQRNSIHDTSEQDYLHADNATTIDITSYELDVEVEVGEQVVMQINYRTRSYTDAYMQSLLNRFCYLVKQVLQNADVLVEALDIMDGKELEMLTTVFNQGRVPMENHWPVAAYFEKQVPLYEAATAIMYQDKNISYGYLNKAANYIASVLQSLPVIKGELVGVYMPRTPELVYCLMAILKAGGVYVPLDNQHLPVRVARLIHNNKIRVLITTEALLETLSANAGEYTLPEAVVCTEKWQLAEDAVEAAIYEPPVIGMDDPAYVLFTSGSTGEPKGAITLHKGAMNHILAELDAMDLPAGFRFLQSAGVASDISVWQMLAPLMKGGVVVMIDKEDLLDYETTLLLLEKQQVHLVEWVPSYTAGLLEYIELHPHWKNRLAHLKWVMMTGEELPVVLVNRWMAAFPACKMLNAYGPCEASDDIAQYVISEPLHHTTRVPVGKPVANMNIFILDKKERLLPMGVPGELCVSGDGVGGGYWNDVVKTAASFKPNRFPGLLGDVYYKTGDLARFLPDGNLEFLGRIDLQVKIRGQRVELEEIENCFRNHSDIADAVVVLQPVQQEKLPVVYLIARQGVATDTALLEESLRTYARAHLEAFMRPVAYVFMKAYPVNLSDKVDRKALPVPDLDKSSKGLIAPANETECQLLEIWQKVLGKTTISTKDSFFDIGGHSLSATRLVIQVNKRLQAGITLKAVFTYPTIQEQAVLIQKGTVKEEEIPVLAVAPHYPLSHAQRSMWLACQLAEEGTHYNMPAAFRFKGVIQAALFIKAMEALLQRHEVLRTAFGVVDGEIVQYIQEVAAAQVISYVDLQQQASAEERADELIQKLVLTVFDLEKPPLLKALLIQTAPQRWVFGFVIHHIISDGWSCDILMGDLLMLYRHLSGKPISVLPELAIQYKDYASWHRIKMQEKAMDAHRAYWMRTFEKGVPVLELPLDFPRKADRTQEGASFSFVIEDGLLQKAKVLCRQEGTSMFMLVIAVIKTLLHKYTHQEQVVVGTPASGREHAALENQVGFYVNMLALSSVVKAEGSFREFLQQVKSTALQAYEHQSYPFDLLVDDLAVKREAGRMPLFDVAVVMQDTEQNAPQALDEWQAEAITFASLGSKFDLLFDFEEKGGALHLNIEYCTGLFAASRIQRMGAHLIYLLEEVVTTPGKLVKQLNYFSEAERAALLQYAGDDSRVAEKTSIPFLLKEMVTAHYDATALSDGDNWYTYGELWKYTGIISGYLKNVCHVGSEQLVGIVMKRGTGFVLSMVAALRAGAAYLPVETDMPAERMRNLLKAGNVSVVIIDDKATAETLGHSFYCVDIKDALAGGWTAEVMELNSAALAYVMFTSGSTGEPKGVMVEQRSIIRLVKETNYISLDHRDRILQTGALSFDAATFEIWGALLNGGSVYITALENLLDAEALQERIVRYGITCMWFTSSWFNQLADEQPALFGSLQQILVGGEQLSIAHLNKVKVHCPALRIINGYGPTENTTFSVCGEVLATDIASATIRLGYPVSRSRVYITDAYGQLVGKGIYGELWLGGEGVSRGYLNDEARNAIAFIADPFVAGGRIYRSGDIGCWDEDGRILFRGRNDNQVKIRGYRVEPSEIARVLEQQEGVAEAAVAVRVNAKGDKQLIAWYTGKEKDATAVKAQLRNLLPGYMVPSFVGHIAQMPLNRNGKLDLAALASIRIEPGEQEVTVARSAEESLLSHIWKEVLDRQDVSVSDHFFEIGGNSLTAVKVGYKIKELTGRKIELSTLFRYPELQALAAVLAESIAGNELDTIPVRKEGVVIPLSFAQERLWFIDKLQGSVQYHIPAVFRLKGNLDMAALEHAFREITRRHEVLRTVITEEGGGGAQTIRSADDWQIESLLTLKDGEDLNAAIEEVISRPFVLAAHSPLRVQLIRLSATEYLLIVVMHHIAADGSSVPLLIRELYELYMARLEERAPVLPALQIQYADYACWQRAAENTKQQAEIAYWRKQLKGVANLEMPTDFLRPALMGVNGGRVILALPAQVNERLQQLALQQGVTVYMVLLSAFNVLLHRYSGQEDICIGTPVAGRHHSVLEPLVGFFVNMLAIRTPVTGNDSFVQLLQQVKSTTLEAFAHQSVPFEQIVDVLDLPRDISRHTVFQVMFAFIASGSDHLQQLGEVTITEETIPHNTAKFDINFEIEQTDGLQVSVEYNTDLYTAATMQRMAGHYCSLLEAIIATPEKAVAALPFMSEQEVKEVVVEFNNTDKRYPAYTTIVDLLKEQVMKTPEAIAVEADADTLTYAALDAQSNQLAAYIAGRFSGKAPVIAVCLDRSVTLSIALWGILKAGGAYVPIDPEYPAERISYILEDTGAVLLVTTTELWNTAGVPAVCDVLDMSSFAGEAAGAVAVNVAADALAYIIYTSGSTGKPKGVMIEHGSLLNRLLWAQDYFQLSVQDSVLQKTTYCFDVSVWELFWPMLTGAKLVMAKPQGHKDPFYIRDLVTTAGITTLHFVPSMLELFLAVVTAGDCLPLKQVLCSGEALNAELVALCKEKLPHVVIHNLYGPTEAAIDVSCWTVPAEGVSGAAVPIGKPVSNTQLYILDKQLQPVPPGVPGDLWIGGVQLARGYLNLPELTKERFINWLYDGTAIRLYRTGDIAKWLPDGNILYLGRSDDQIKIRGFRIEPGEIENVLLQLPGITQAKVTVLSANEGGKRLAAYVAGSEPVQAKEMKAFLQSRLPYYMIPDYYVQLDSIPLTASGKADKKALPLPDGMEITRQPYVAPGNETETKLAEIWSVLLGNDKPGVHDNFFELGGHSLLVMRLVALIREQLGLEVAIRAVFEYPDIESLAKLIDWEKEQRNLDTESTLYEEIEIL</sequence>
<dbReference type="InterPro" id="IPR036736">
    <property type="entry name" value="ACP-like_sf"/>
</dbReference>
<proteinExistence type="inferred from homology"/>
<dbReference type="PANTHER" id="PTHR45527:SF1">
    <property type="entry name" value="FATTY ACID SYNTHASE"/>
    <property type="match status" value="1"/>
</dbReference>
<dbReference type="Gene3D" id="1.10.1200.10">
    <property type="entry name" value="ACP-like"/>
    <property type="match status" value="3"/>
</dbReference>
<evidence type="ECO:0000256" key="1">
    <source>
        <dbReference type="ARBA" id="ARBA00001957"/>
    </source>
</evidence>
<dbReference type="Proteomes" id="UP000186917">
    <property type="component" value="Unassembled WGS sequence"/>
</dbReference>
<dbReference type="PANTHER" id="PTHR45527">
    <property type="entry name" value="NONRIBOSOMAL PEPTIDE SYNTHETASE"/>
    <property type="match status" value="1"/>
</dbReference>
<comment type="similarity">
    <text evidence="2">Belongs to the ATP-dependent AMP-binding enzyme family.</text>
</comment>
<dbReference type="InterPro" id="IPR009081">
    <property type="entry name" value="PP-bd_ACP"/>
</dbReference>
<keyword evidence="7" id="KW-1185">Reference proteome</keyword>
<dbReference type="InterPro" id="IPR020806">
    <property type="entry name" value="PKS_PP-bd"/>
</dbReference>
<dbReference type="SMART" id="SM00823">
    <property type="entry name" value="PKS_PP"/>
    <property type="match status" value="3"/>
</dbReference>
<dbReference type="STRING" id="477680.SAMN05421788_1172"/>
<dbReference type="InterPro" id="IPR001242">
    <property type="entry name" value="Condensation_dom"/>
</dbReference>
<dbReference type="FunFam" id="3.30.300.30:FF:000010">
    <property type="entry name" value="Enterobactin synthetase component F"/>
    <property type="match status" value="1"/>
</dbReference>
<dbReference type="RefSeq" id="WP_076382761.1">
    <property type="nucleotide sequence ID" value="NZ_AP017422.1"/>
</dbReference>
<dbReference type="Gene3D" id="3.30.559.30">
    <property type="entry name" value="Nonribosomal peptide synthetase, condensation domain"/>
    <property type="match status" value="3"/>
</dbReference>
<keyword evidence="3" id="KW-0596">Phosphopantetheine</keyword>
<dbReference type="PROSITE" id="PS00455">
    <property type="entry name" value="AMP_BINDING"/>
    <property type="match status" value="3"/>
</dbReference>
<dbReference type="NCBIfam" id="TIGR01733">
    <property type="entry name" value="AA-adenyl-dom"/>
    <property type="match status" value="3"/>
</dbReference>
<dbReference type="InterPro" id="IPR006162">
    <property type="entry name" value="Ppantetheine_attach_site"/>
</dbReference>
<dbReference type="GO" id="GO:0044550">
    <property type="term" value="P:secondary metabolite biosynthetic process"/>
    <property type="evidence" value="ECO:0007669"/>
    <property type="project" value="UniProtKB-ARBA"/>
</dbReference>
<gene>
    <name evidence="6" type="ORF">SAMN05421788_1172</name>
</gene>
<dbReference type="CDD" id="cd12117">
    <property type="entry name" value="A_NRPS_Srf_like"/>
    <property type="match status" value="1"/>
</dbReference>
<name>A0A173MEI5_9BACT</name>